<evidence type="ECO:0000313" key="2">
    <source>
        <dbReference type="Proteomes" id="UP000295070"/>
    </source>
</evidence>
<evidence type="ECO:0000313" key="1">
    <source>
        <dbReference type="EMBL" id="TDH17170.1"/>
    </source>
</evidence>
<sequence>MTCATHRVFFINIHRVLHLQINERHQLLQAFLSAGSFFPPGVSVERGTQFFSDDYNDSRMMANMSEEIKEIICKTLPNLSEETQWQIISKLQSSGLESKEDLKYVQQEDIADLLPVIQRRKLLDAFKLETETVTLDFQVIPTSSSLSSDWSVSGSSSPTLCAPHNSSSSQLSPILSCSSQARNSEPSNRPSTSQILKTWPETFQVPWEQMPQEIRSAVADGKRPKPVERRQMVRLLADEMRRYEANPTRAQCLSVVRNIIRQYPKSFADIAPDGSLLGGGYTSLLIQVKNRIENVNRDGSFLHHRSSTDKRGPTDTYGCTRFQPELPPEETDDTVEQHRQRLEEIYRQEGASGAERAEVKNLMELTYSLQRRHINTLPPPDIEDLKTKWPFLFTPRYIYAHFELLTDISVLRSLELSMEECGRAITEYFRGKPTNKDVKDILSNGEDNEMALCVVQLLMAHFGEDLTGLILFTDVSATAADVETTLSLPASPRLILPVSGATGQVTIRGWMITFEGRVISEGITPTFATGLAAVFAIYYIFNLQYQDEAACTLEFIQRRFIGINPERGTKAKRGKVVSKKKGVIVQKKSSAVNTHVAMLLKNLLDFEWNFI</sequence>
<protein>
    <submittedName>
        <fullName evidence="1">Uncharacterized protein</fullName>
    </submittedName>
</protein>
<dbReference type="Proteomes" id="UP000295070">
    <property type="component" value="Chromosome 1"/>
</dbReference>
<accession>A0A484DQZ5</accession>
<reference evidence="1 2" key="1">
    <citation type="submission" date="2019-01" db="EMBL/GenBank/DDBJ databases">
        <title>A chromosome-scale genome assembly of the yellow perch, Perca flavescens.</title>
        <authorList>
            <person name="Feron R."/>
            <person name="Morvezen R."/>
            <person name="Bestin A."/>
            <person name="Haffray P."/>
            <person name="Klopp C."/>
            <person name="Zahm M."/>
            <person name="Cabau C."/>
            <person name="Roques C."/>
            <person name="Donnadieu C."/>
            <person name="Bouchez O."/>
            <person name="Christie M."/>
            <person name="Larson W."/>
            <person name="Guiguen Y."/>
        </authorList>
    </citation>
    <scope>NUCLEOTIDE SEQUENCE [LARGE SCALE GENOMIC DNA]</scope>
    <source>
        <strain evidence="1">YP-PL-M2</strain>
        <tissue evidence="1">Blood</tissue>
    </source>
</reference>
<comment type="caution">
    <text evidence="1">The sequence shown here is derived from an EMBL/GenBank/DDBJ whole genome shotgun (WGS) entry which is preliminary data.</text>
</comment>
<proteinExistence type="predicted"/>
<dbReference type="PANTHER" id="PTHR31025:SF30">
    <property type="entry name" value="SI:DKEY-15H8.17"/>
    <property type="match status" value="1"/>
</dbReference>
<dbReference type="EMBL" id="SCKG01000001">
    <property type="protein sequence ID" value="TDH17170.1"/>
    <property type="molecule type" value="Genomic_DNA"/>
</dbReference>
<dbReference type="STRING" id="8167.A0A484DQZ5"/>
<gene>
    <name evidence="1" type="ORF">EPR50_G00005660</name>
</gene>
<name>A0A484DQZ5_PERFV</name>
<organism evidence="1 2">
    <name type="scientific">Perca flavescens</name>
    <name type="common">American yellow perch</name>
    <name type="synonym">Morone flavescens</name>
    <dbReference type="NCBI Taxonomy" id="8167"/>
    <lineage>
        <taxon>Eukaryota</taxon>
        <taxon>Metazoa</taxon>
        <taxon>Chordata</taxon>
        <taxon>Craniata</taxon>
        <taxon>Vertebrata</taxon>
        <taxon>Euteleostomi</taxon>
        <taxon>Actinopterygii</taxon>
        <taxon>Neopterygii</taxon>
        <taxon>Teleostei</taxon>
        <taxon>Neoteleostei</taxon>
        <taxon>Acanthomorphata</taxon>
        <taxon>Eupercaria</taxon>
        <taxon>Perciformes</taxon>
        <taxon>Percoidei</taxon>
        <taxon>Percidae</taxon>
        <taxon>Percinae</taxon>
        <taxon>Perca</taxon>
    </lineage>
</organism>
<keyword evidence="2" id="KW-1185">Reference proteome</keyword>
<dbReference type="PANTHER" id="PTHR31025">
    <property type="entry name" value="SI:CH211-196P9.1-RELATED"/>
    <property type="match status" value="1"/>
</dbReference>
<dbReference type="AlphaFoldDB" id="A0A484DQZ5"/>